<proteinExistence type="predicted"/>
<evidence type="ECO:0000313" key="2">
    <source>
        <dbReference type="Proteomes" id="UP001157418"/>
    </source>
</evidence>
<dbReference type="Gene3D" id="3.80.10.10">
    <property type="entry name" value="Ribonuclease Inhibitor"/>
    <property type="match status" value="1"/>
</dbReference>
<dbReference type="InterPro" id="IPR032675">
    <property type="entry name" value="LRR_dom_sf"/>
</dbReference>
<dbReference type="PANTHER" id="PTHR15140">
    <property type="entry name" value="TUBULIN-SPECIFIC CHAPERONE E"/>
    <property type="match status" value="1"/>
</dbReference>
<reference evidence="1 2" key="1">
    <citation type="submission" date="2022-01" db="EMBL/GenBank/DDBJ databases">
        <authorList>
            <person name="Xiong W."/>
            <person name="Schranz E."/>
        </authorList>
    </citation>
    <scope>NUCLEOTIDE SEQUENCE [LARGE SCALE GENOMIC DNA]</scope>
</reference>
<dbReference type="SUPFAM" id="SSF52058">
    <property type="entry name" value="L domain-like"/>
    <property type="match status" value="1"/>
</dbReference>
<sequence>MSLSHSPTTSIRSLLCLHRKTTLTDNITQFFRSFALGRVLNLDKSEEQFQQLKFLGLEELNIKQWEASSINFPCLEELQVRNCVDVEEIPLELGDISTLEYIYVFKCGASLLVSLQKIRQEQDDMGNYELAIIIDGRKMPSCVPNHDS</sequence>
<dbReference type="AlphaFoldDB" id="A0AAU9PD35"/>
<accession>A0AAU9PD35</accession>
<name>A0AAU9PD35_9ASTR</name>
<protein>
    <submittedName>
        <fullName evidence="1">Uncharacterized protein</fullName>
    </submittedName>
</protein>
<gene>
    <name evidence="1" type="ORF">LVIROSA_LOCUS33853</name>
</gene>
<dbReference type="EMBL" id="CAKMRJ010005634">
    <property type="protein sequence ID" value="CAH1448298.1"/>
    <property type="molecule type" value="Genomic_DNA"/>
</dbReference>
<dbReference type="Proteomes" id="UP001157418">
    <property type="component" value="Unassembled WGS sequence"/>
</dbReference>
<keyword evidence="2" id="KW-1185">Reference proteome</keyword>
<comment type="caution">
    <text evidence="1">The sequence shown here is derived from an EMBL/GenBank/DDBJ whole genome shotgun (WGS) entry which is preliminary data.</text>
</comment>
<dbReference type="PANTHER" id="PTHR15140:SF37">
    <property type="entry name" value="UBIQUITIN-LIKE DOMAIN-CONTAINING PROTEIN"/>
    <property type="match status" value="1"/>
</dbReference>
<evidence type="ECO:0000313" key="1">
    <source>
        <dbReference type="EMBL" id="CAH1448298.1"/>
    </source>
</evidence>
<organism evidence="1 2">
    <name type="scientific">Lactuca virosa</name>
    <dbReference type="NCBI Taxonomy" id="75947"/>
    <lineage>
        <taxon>Eukaryota</taxon>
        <taxon>Viridiplantae</taxon>
        <taxon>Streptophyta</taxon>
        <taxon>Embryophyta</taxon>
        <taxon>Tracheophyta</taxon>
        <taxon>Spermatophyta</taxon>
        <taxon>Magnoliopsida</taxon>
        <taxon>eudicotyledons</taxon>
        <taxon>Gunneridae</taxon>
        <taxon>Pentapetalae</taxon>
        <taxon>asterids</taxon>
        <taxon>campanulids</taxon>
        <taxon>Asterales</taxon>
        <taxon>Asteraceae</taxon>
        <taxon>Cichorioideae</taxon>
        <taxon>Cichorieae</taxon>
        <taxon>Lactucinae</taxon>
        <taxon>Lactuca</taxon>
    </lineage>
</organism>